<accession>A0A6A4E555</accession>
<name>A0A6A4E555_9STRA</name>
<dbReference type="Proteomes" id="UP000437068">
    <property type="component" value="Unassembled WGS sequence"/>
</dbReference>
<gene>
    <name evidence="2" type="ORF">PF001_g5636</name>
</gene>
<evidence type="ECO:0000313" key="2">
    <source>
        <dbReference type="EMBL" id="KAE9319950.1"/>
    </source>
</evidence>
<organism evidence="2 3">
    <name type="scientific">Phytophthora fragariae</name>
    <dbReference type="NCBI Taxonomy" id="53985"/>
    <lineage>
        <taxon>Eukaryota</taxon>
        <taxon>Sar</taxon>
        <taxon>Stramenopiles</taxon>
        <taxon>Oomycota</taxon>
        <taxon>Peronosporomycetes</taxon>
        <taxon>Peronosporales</taxon>
        <taxon>Peronosporaceae</taxon>
        <taxon>Phytophthora</taxon>
    </lineage>
</organism>
<sequence length="199" mass="20397">MAGCGMAFRAGRPMTVMCRTGQPAARMGVLGCQSAGKPKAIVQVASDGLTNTLTGAVLVTSRLVDGGIGKAAAAGCVTDFTVFAAFAGLVDLSSLVTLAVLGAFDTAVGVTELGTVDVAGAASSAIRRQDQDVNRRMRTASPEEPVDYWGAVQQVVHAQQHPRMPPMQLPPFGPRSPGSSSPTGPIPPAPVPPYSLQQQ</sequence>
<proteinExistence type="predicted"/>
<feature type="region of interest" description="Disordered" evidence="1">
    <location>
        <begin position="157"/>
        <end position="199"/>
    </location>
</feature>
<comment type="caution">
    <text evidence="2">The sequence shown here is derived from an EMBL/GenBank/DDBJ whole genome shotgun (WGS) entry which is preliminary data.</text>
</comment>
<protein>
    <submittedName>
        <fullName evidence="2">Uncharacterized protein</fullName>
    </submittedName>
</protein>
<dbReference type="EMBL" id="QXGE01000212">
    <property type="protein sequence ID" value="KAE9319950.1"/>
    <property type="molecule type" value="Genomic_DNA"/>
</dbReference>
<feature type="compositionally biased region" description="Pro residues" evidence="1">
    <location>
        <begin position="184"/>
        <end position="193"/>
    </location>
</feature>
<evidence type="ECO:0000256" key="1">
    <source>
        <dbReference type="SAM" id="MobiDB-lite"/>
    </source>
</evidence>
<evidence type="ECO:0000313" key="3">
    <source>
        <dbReference type="Proteomes" id="UP000437068"/>
    </source>
</evidence>
<dbReference type="AlphaFoldDB" id="A0A6A4E555"/>
<reference evidence="2 3" key="1">
    <citation type="submission" date="2018-08" db="EMBL/GenBank/DDBJ databases">
        <title>Genomic investigation of the strawberry pathogen Phytophthora fragariae indicates pathogenicity is determined by transcriptional variation in three key races.</title>
        <authorList>
            <person name="Adams T.M."/>
            <person name="Armitage A.D."/>
            <person name="Sobczyk M.K."/>
            <person name="Bates H.J."/>
            <person name="Dunwell J.M."/>
            <person name="Nellist C.F."/>
            <person name="Harrison R.J."/>
        </authorList>
    </citation>
    <scope>NUCLEOTIDE SEQUENCE [LARGE SCALE GENOMIC DNA]</scope>
    <source>
        <strain evidence="2 3">A4</strain>
    </source>
</reference>
<feature type="compositionally biased region" description="Pro residues" evidence="1">
    <location>
        <begin position="163"/>
        <end position="174"/>
    </location>
</feature>